<sequence length="71" mass="8515">MADQDPRFRHFFYQTILPLLKQRGKTIIAITHDDRYFNIADRVIKMDNGQLIELDDRELDRAQQIVEQLIN</sequence>
<evidence type="ECO:0000313" key="2">
    <source>
        <dbReference type="Proteomes" id="UP000250163"/>
    </source>
</evidence>
<reference evidence="2" key="1">
    <citation type="submission" date="2018-05" db="EMBL/GenBank/DDBJ databases">
        <authorList>
            <person name="Cea G.-C."/>
            <person name="William W."/>
        </authorList>
    </citation>
    <scope>NUCLEOTIDE SEQUENCE [LARGE SCALE GENOMIC DNA]</scope>
    <source>
        <strain evidence="2">DB21MT 5</strain>
    </source>
</reference>
<name>A0A330LP97_9GAMM</name>
<dbReference type="Gene3D" id="3.40.50.300">
    <property type="entry name" value="P-loop containing nucleotide triphosphate hydrolases"/>
    <property type="match status" value="1"/>
</dbReference>
<dbReference type="KEGG" id="mya:MORIYA_2336"/>
<proteinExistence type="predicted"/>
<evidence type="ECO:0000313" key="1">
    <source>
        <dbReference type="EMBL" id="SQD78814.1"/>
    </source>
</evidence>
<dbReference type="InterPro" id="IPR027417">
    <property type="entry name" value="P-loop_NTPase"/>
</dbReference>
<protein>
    <submittedName>
        <fullName evidence="1">Uncharacterized protein</fullName>
    </submittedName>
</protein>
<gene>
    <name evidence="1" type="ORF">MORIYA_2336</name>
</gene>
<dbReference type="AlphaFoldDB" id="A0A330LP97"/>
<dbReference type="EMBL" id="LS483250">
    <property type="protein sequence ID" value="SQD78814.1"/>
    <property type="molecule type" value="Genomic_DNA"/>
</dbReference>
<accession>A0A330LP97</accession>
<dbReference type="SUPFAM" id="SSF52540">
    <property type="entry name" value="P-loop containing nucleoside triphosphate hydrolases"/>
    <property type="match status" value="1"/>
</dbReference>
<organism evidence="1 2">
    <name type="scientific">Moritella yayanosii</name>
    <dbReference type="NCBI Taxonomy" id="69539"/>
    <lineage>
        <taxon>Bacteria</taxon>
        <taxon>Pseudomonadati</taxon>
        <taxon>Pseudomonadota</taxon>
        <taxon>Gammaproteobacteria</taxon>
        <taxon>Alteromonadales</taxon>
        <taxon>Moritellaceae</taxon>
        <taxon>Moritella</taxon>
    </lineage>
</organism>
<dbReference type="Proteomes" id="UP000250163">
    <property type="component" value="Chromosome MORIYA"/>
</dbReference>
<keyword evidence="2" id="KW-1185">Reference proteome</keyword>